<organism evidence="1 2">
    <name type="scientific">Allacma fusca</name>
    <dbReference type="NCBI Taxonomy" id="39272"/>
    <lineage>
        <taxon>Eukaryota</taxon>
        <taxon>Metazoa</taxon>
        <taxon>Ecdysozoa</taxon>
        <taxon>Arthropoda</taxon>
        <taxon>Hexapoda</taxon>
        <taxon>Collembola</taxon>
        <taxon>Symphypleona</taxon>
        <taxon>Sminthuridae</taxon>
        <taxon>Allacma</taxon>
    </lineage>
</organism>
<feature type="non-terminal residue" evidence="1">
    <location>
        <position position="35"/>
    </location>
</feature>
<feature type="non-terminal residue" evidence="1">
    <location>
        <position position="1"/>
    </location>
</feature>
<gene>
    <name evidence="1" type="ORF">AFUS01_LOCUS6626</name>
</gene>
<comment type="caution">
    <text evidence="1">The sequence shown here is derived from an EMBL/GenBank/DDBJ whole genome shotgun (WGS) entry which is preliminary data.</text>
</comment>
<keyword evidence="2" id="KW-1185">Reference proteome</keyword>
<reference evidence="1" key="1">
    <citation type="submission" date="2021-06" db="EMBL/GenBank/DDBJ databases">
        <authorList>
            <person name="Hodson N. C."/>
            <person name="Mongue J. A."/>
            <person name="Jaron S. K."/>
        </authorList>
    </citation>
    <scope>NUCLEOTIDE SEQUENCE</scope>
</reference>
<evidence type="ECO:0000313" key="2">
    <source>
        <dbReference type="Proteomes" id="UP000708208"/>
    </source>
</evidence>
<sequence>KKLGKAPKGPFPLPILGNALSFGAAPYLAVTKWTE</sequence>
<dbReference type="Proteomes" id="UP000708208">
    <property type="component" value="Unassembled WGS sequence"/>
</dbReference>
<protein>
    <submittedName>
        <fullName evidence="1">Uncharacterized protein</fullName>
    </submittedName>
</protein>
<dbReference type="OrthoDB" id="1055148at2759"/>
<accession>A0A8J2NPF8</accession>
<proteinExistence type="predicted"/>
<evidence type="ECO:0000313" key="1">
    <source>
        <dbReference type="EMBL" id="CAG7717153.1"/>
    </source>
</evidence>
<name>A0A8J2NPF8_9HEXA</name>
<dbReference type="AlphaFoldDB" id="A0A8J2NPF8"/>
<dbReference type="EMBL" id="CAJVCH010043639">
    <property type="protein sequence ID" value="CAG7717153.1"/>
    <property type="molecule type" value="Genomic_DNA"/>
</dbReference>